<dbReference type="InterPro" id="IPR051199">
    <property type="entry name" value="LPS_LOS_Heptosyltrfase"/>
</dbReference>
<proteinExistence type="predicted"/>
<keyword evidence="2" id="KW-0808">Transferase</keyword>
<evidence type="ECO:0000256" key="2">
    <source>
        <dbReference type="ARBA" id="ARBA00022679"/>
    </source>
</evidence>
<dbReference type="InterPro" id="IPR002201">
    <property type="entry name" value="Glyco_trans_9"/>
</dbReference>
<dbReference type="GO" id="GO:0009244">
    <property type="term" value="P:lipopolysaccharide core region biosynthetic process"/>
    <property type="evidence" value="ECO:0007669"/>
    <property type="project" value="TreeGrafter"/>
</dbReference>
<gene>
    <name evidence="3" type="ORF">METZ01_LOCUS151046</name>
</gene>
<dbReference type="PANTHER" id="PTHR30160">
    <property type="entry name" value="TETRAACYLDISACCHARIDE 4'-KINASE-RELATED"/>
    <property type="match status" value="1"/>
</dbReference>
<dbReference type="Pfam" id="PF01075">
    <property type="entry name" value="Glyco_transf_9"/>
    <property type="match status" value="1"/>
</dbReference>
<accession>A0A382AAS3</accession>
<organism evidence="3">
    <name type="scientific">marine metagenome</name>
    <dbReference type="NCBI Taxonomy" id="408172"/>
    <lineage>
        <taxon>unclassified sequences</taxon>
        <taxon>metagenomes</taxon>
        <taxon>ecological metagenomes</taxon>
    </lineage>
</organism>
<protein>
    <submittedName>
        <fullName evidence="3">Uncharacterized protein</fullName>
    </submittedName>
</protein>
<dbReference type="AlphaFoldDB" id="A0A382AAS3"/>
<reference evidence="3" key="1">
    <citation type="submission" date="2018-05" db="EMBL/GenBank/DDBJ databases">
        <authorList>
            <person name="Lanie J.A."/>
            <person name="Ng W.-L."/>
            <person name="Kazmierczak K.M."/>
            <person name="Andrzejewski T.M."/>
            <person name="Davidsen T.M."/>
            <person name="Wayne K.J."/>
            <person name="Tettelin H."/>
            <person name="Glass J.I."/>
            <person name="Rusch D."/>
            <person name="Podicherti R."/>
            <person name="Tsui H.-C.T."/>
            <person name="Winkler M.E."/>
        </authorList>
    </citation>
    <scope>NUCLEOTIDE SEQUENCE</scope>
</reference>
<dbReference type="SUPFAM" id="SSF53756">
    <property type="entry name" value="UDP-Glycosyltransferase/glycogen phosphorylase"/>
    <property type="match status" value="1"/>
</dbReference>
<evidence type="ECO:0000256" key="1">
    <source>
        <dbReference type="ARBA" id="ARBA00022676"/>
    </source>
</evidence>
<name>A0A382AAS3_9ZZZZ</name>
<dbReference type="EMBL" id="UINC01024485">
    <property type="protein sequence ID" value="SVA98192.1"/>
    <property type="molecule type" value="Genomic_DNA"/>
</dbReference>
<keyword evidence="1" id="KW-0328">Glycosyltransferase</keyword>
<dbReference type="GO" id="GO:0008713">
    <property type="term" value="F:ADP-heptose-lipopolysaccharide heptosyltransferase activity"/>
    <property type="evidence" value="ECO:0007669"/>
    <property type="project" value="TreeGrafter"/>
</dbReference>
<evidence type="ECO:0000313" key="3">
    <source>
        <dbReference type="EMBL" id="SVA98192.1"/>
    </source>
</evidence>
<dbReference type="Gene3D" id="3.40.50.2000">
    <property type="entry name" value="Glycogen Phosphorylase B"/>
    <property type="match status" value="2"/>
</dbReference>
<sequence>MKKTLVIIAARGIGDLIYHLPLLRSLYESYKEKLIILSNKVNHSKEVYKFETFYKEIIEFENTRFSFFKTLKTIKNLKNIINKCNVDQLILTASPRRLMMPVYLSDVKEKIIFGQGKFFFTKDNKYQYLTHADKIMKYTENLNLPTKIKNFYLAQANFQNINETKKKPHIFINLDSHHDQNNWNIKNYINIISQLLIYELKIYINFSPTKLNFLKLLPKEIINSDKITLTYNKSISEIIQIINLCDFVIGNESGPICLAASYKKEVHSIYLPIYTQPESQVINDKTFYYNTEKESDEVIINKIMKSLLRRIT</sequence>
<dbReference type="GO" id="GO:0005829">
    <property type="term" value="C:cytosol"/>
    <property type="evidence" value="ECO:0007669"/>
    <property type="project" value="TreeGrafter"/>
</dbReference>